<reference evidence="2 3" key="1">
    <citation type="journal article" date="2019" name="Int. J. Syst. Evol. Microbiol.">
        <title>The Global Catalogue of Microorganisms (GCM) 10K type strain sequencing project: providing services to taxonomists for standard genome sequencing and annotation.</title>
        <authorList>
            <consortium name="The Broad Institute Genomics Platform"/>
            <consortium name="The Broad Institute Genome Sequencing Center for Infectious Disease"/>
            <person name="Wu L."/>
            <person name="Ma J."/>
        </authorList>
    </citation>
    <scope>NUCLEOTIDE SEQUENCE [LARGE SCALE GENOMIC DNA]</scope>
    <source>
        <strain evidence="2 3">JCM 16009</strain>
    </source>
</reference>
<protein>
    <recommendedName>
        <fullName evidence="1">SnoaL-like domain-containing protein</fullName>
    </recommendedName>
</protein>
<dbReference type="InterPro" id="IPR037401">
    <property type="entry name" value="SnoaL-like"/>
</dbReference>
<dbReference type="Pfam" id="PF12680">
    <property type="entry name" value="SnoaL_2"/>
    <property type="match status" value="1"/>
</dbReference>
<comment type="caution">
    <text evidence="2">The sequence shown here is derived from an EMBL/GenBank/DDBJ whole genome shotgun (WGS) entry which is preliminary data.</text>
</comment>
<name>A0ABN2NKI8_9PSEU</name>
<gene>
    <name evidence="2" type="ORF">GCM10009836_61290</name>
</gene>
<dbReference type="EMBL" id="BAAAQK010000025">
    <property type="protein sequence ID" value="GAA1872118.1"/>
    <property type="molecule type" value="Genomic_DNA"/>
</dbReference>
<evidence type="ECO:0000259" key="1">
    <source>
        <dbReference type="Pfam" id="PF12680"/>
    </source>
</evidence>
<keyword evidence="3" id="KW-1185">Reference proteome</keyword>
<evidence type="ECO:0000313" key="2">
    <source>
        <dbReference type="EMBL" id="GAA1872118.1"/>
    </source>
</evidence>
<dbReference type="InterPro" id="IPR032710">
    <property type="entry name" value="NTF2-like_dom_sf"/>
</dbReference>
<dbReference type="Proteomes" id="UP001500449">
    <property type="component" value="Unassembled WGS sequence"/>
</dbReference>
<proteinExistence type="predicted"/>
<dbReference type="SUPFAM" id="SSF54427">
    <property type="entry name" value="NTF2-like"/>
    <property type="match status" value="1"/>
</dbReference>
<sequence>MVADSLTDPVAFIKQALNEVLFGNEADFPLVETINRYFTPDYQQRIEGELVNLDQFIEHVRALRSVVAQGHVEVLDAVHQGDRIAMHRRLHSRMRDGRDVQFEVYSFGRLAADGRMRRVDEVGLDIEAVTVDDTEPIPGGRQMRKHLRIED</sequence>
<feature type="domain" description="SnoaL-like" evidence="1">
    <location>
        <begin position="31"/>
        <end position="118"/>
    </location>
</feature>
<dbReference type="Gene3D" id="3.10.450.50">
    <property type="match status" value="1"/>
</dbReference>
<organism evidence="2 3">
    <name type="scientific">Pseudonocardia ailaonensis</name>
    <dbReference type="NCBI Taxonomy" id="367279"/>
    <lineage>
        <taxon>Bacteria</taxon>
        <taxon>Bacillati</taxon>
        <taxon>Actinomycetota</taxon>
        <taxon>Actinomycetes</taxon>
        <taxon>Pseudonocardiales</taxon>
        <taxon>Pseudonocardiaceae</taxon>
        <taxon>Pseudonocardia</taxon>
    </lineage>
</organism>
<dbReference type="RefSeq" id="WP_344424992.1">
    <property type="nucleotide sequence ID" value="NZ_BAAAQK010000025.1"/>
</dbReference>
<accession>A0ABN2NKI8</accession>
<evidence type="ECO:0000313" key="3">
    <source>
        <dbReference type="Proteomes" id="UP001500449"/>
    </source>
</evidence>